<dbReference type="Proteomes" id="UP000054217">
    <property type="component" value="Unassembled WGS sequence"/>
</dbReference>
<dbReference type="HOGENOM" id="CLU_117309_0_0_1"/>
<evidence type="ECO:0000313" key="1">
    <source>
        <dbReference type="EMBL" id="KIO08008.1"/>
    </source>
</evidence>
<evidence type="ECO:0000313" key="2">
    <source>
        <dbReference type="Proteomes" id="UP000054217"/>
    </source>
</evidence>
<reference evidence="2" key="2">
    <citation type="submission" date="2015-01" db="EMBL/GenBank/DDBJ databases">
        <title>Evolutionary Origins and Diversification of the Mycorrhizal Mutualists.</title>
        <authorList>
            <consortium name="DOE Joint Genome Institute"/>
            <consortium name="Mycorrhizal Genomics Consortium"/>
            <person name="Kohler A."/>
            <person name="Kuo A."/>
            <person name="Nagy L.G."/>
            <person name="Floudas D."/>
            <person name="Copeland A."/>
            <person name="Barry K.W."/>
            <person name="Cichocki N."/>
            <person name="Veneault-Fourrey C."/>
            <person name="LaButti K."/>
            <person name="Lindquist E.A."/>
            <person name="Lipzen A."/>
            <person name="Lundell T."/>
            <person name="Morin E."/>
            <person name="Murat C."/>
            <person name="Riley R."/>
            <person name="Ohm R."/>
            <person name="Sun H."/>
            <person name="Tunlid A."/>
            <person name="Henrissat B."/>
            <person name="Grigoriev I.V."/>
            <person name="Hibbett D.S."/>
            <person name="Martin F."/>
        </authorList>
    </citation>
    <scope>NUCLEOTIDE SEQUENCE [LARGE SCALE GENOMIC DNA]</scope>
    <source>
        <strain evidence="2">Marx 270</strain>
    </source>
</reference>
<dbReference type="AlphaFoldDB" id="A0A0C3JFZ9"/>
<reference evidence="1 2" key="1">
    <citation type="submission" date="2014-04" db="EMBL/GenBank/DDBJ databases">
        <authorList>
            <consortium name="DOE Joint Genome Institute"/>
            <person name="Kuo A."/>
            <person name="Kohler A."/>
            <person name="Costa M.D."/>
            <person name="Nagy L.G."/>
            <person name="Floudas D."/>
            <person name="Copeland A."/>
            <person name="Barry K.W."/>
            <person name="Cichocki N."/>
            <person name="Veneault-Fourrey C."/>
            <person name="LaButti K."/>
            <person name="Lindquist E.A."/>
            <person name="Lipzen A."/>
            <person name="Lundell T."/>
            <person name="Morin E."/>
            <person name="Murat C."/>
            <person name="Sun H."/>
            <person name="Tunlid A."/>
            <person name="Henrissat B."/>
            <person name="Grigoriev I.V."/>
            <person name="Hibbett D.S."/>
            <person name="Martin F."/>
            <person name="Nordberg H.P."/>
            <person name="Cantor M.N."/>
            <person name="Hua S.X."/>
        </authorList>
    </citation>
    <scope>NUCLEOTIDE SEQUENCE [LARGE SCALE GENOMIC DNA]</scope>
    <source>
        <strain evidence="1 2">Marx 270</strain>
    </source>
</reference>
<dbReference type="OrthoDB" id="2672222at2759"/>
<keyword evidence="2" id="KW-1185">Reference proteome</keyword>
<organism evidence="1 2">
    <name type="scientific">Pisolithus tinctorius Marx 270</name>
    <dbReference type="NCBI Taxonomy" id="870435"/>
    <lineage>
        <taxon>Eukaryota</taxon>
        <taxon>Fungi</taxon>
        <taxon>Dikarya</taxon>
        <taxon>Basidiomycota</taxon>
        <taxon>Agaricomycotina</taxon>
        <taxon>Agaricomycetes</taxon>
        <taxon>Agaricomycetidae</taxon>
        <taxon>Boletales</taxon>
        <taxon>Sclerodermatineae</taxon>
        <taxon>Pisolithaceae</taxon>
        <taxon>Pisolithus</taxon>
    </lineage>
</organism>
<gene>
    <name evidence="1" type="ORF">M404DRAFT_23255</name>
</gene>
<dbReference type="InParanoid" id="A0A0C3JFZ9"/>
<name>A0A0C3JFZ9_PISTI</name>
<proteinExistence type="predicted"/>
<sequence length="163" mass="18773">MASNDIIIDVNGFVSEWDTYSFSLDIASPGKKHPNFLHCTEVESPYVQVIQLEDIAKLELDEVKLPSDKELKLESVGEVKLESNVSKVFNVSDSVGCTVLPCYMLPMFFANPDIKTKDLNALWWYYIRTFDWLLLPHELGKRKGRRLDATDEKLKPTKWLKSF</sequence>
<accession>A0A0C3JFZ9</accession>
<dbReference type="EMBL" id="KN831958">
    <property type="protein sequence ID" value="KIO08008.1"/>
    <property type="molecule type" value="Genomic_DNA"/>
</dbReference>
<protein>
    <submittedName>
        <fullName evidence="1">Uncharacterized protein</fullName>
    </submittedName>
</protein>